<evidence type="ECO:0000313" key="1">
    <source>
        <dbReference type="EMBL" id="AAY60290.1"/>
    </source>
</evidence>
<proteinExistence type="predicted"/>
<protein>
    <submittedName>
        <fullName evidence="1">Uncharacterized protein</fullName>
    </submittedName>
</protein>
<dbReference type="KEGG" id="bcz:pE33L466_0128"/>
<name>Q4V1W7_BACCZ</name>
<dbReference type="EMBL" id="CP000040">
    <property type="protein sequence ID" value="AAY60290.1"/>
    <property type="molecule type" value="Genomic_DNA"/>
</dbReference>
<evidence type="ECO:0000313" key="2">
    <source>
        <dbReference type="Proteomes" id="UP000002612"/>
    </source>
</evidence>
<dbReference type="AlphaFoldDB" id="Q4V1W7"/>
<sequence length="61" mass="6690">MYVVNGDVIYRKVRVNDMKFGTSNDEDVKITGLQQAPKDICIAKSIETCNECGGIVPSLVL</sequence>
<dbReference type="Proteomes" id="UP000002612">
    <property type="component" value="Plasmid pE33L466"/>
</dbReference>
<gene>
    <name evidence="1" type="ordered locus">pE33L466_0128</name>
</gene>
<geneLocation type="plasmid" evidence="1 2">
    <name>pE33L466</name>
</geneLocation>
<accession>Q4V1W7</accession>
<reference evidence="2" key="1">
    <citation type="journal article" date="2006" name="J. Bacteriol.">
        <title>Pathogenomic sequence analysis of Bacillus cereus and Bacillus thuringiensis isolates closely related to Bacillus anthracis.</title>
        <authorList>
            <person name="Han C.S."/>
            <person name="Xie G."/>
            <person name="Challacombe J.F."/>
            <person name="Altherr M.R."/>
            <person name="Bhotika S.S."/>
            <person name="Brown N."/>
            <person name="Bruce D."/>
            <person name="Campbell C.S."/>
            <person name="Campbell M.L."/>
            <person name="Chen J."/>
            <person name="Chertkov O."/>
            <person name="Cleland C."/>
            <person name="Dimitrijevic M."/>
            <person name="Doggett N.A."/>
            <person name="Fawcett J.J."/>
            <person name="Glavina T."/>
            <person name="Goodwin L.A."/>
            <person name="Green L.D."/>
            <person name="Hill K.K."/>
            <person name="Hitchcock P."/>
            <person name="Jackson P.J."/>
            <person name="Keim P."/>
            <person name="Kewalramani A.R."/>
            <person name="Longmire J."/>
            <person name="Lucas S."/>
            <person name="Malfatti S."/>
            <person name="McMurry K."/>
            <person name="Meincke L.J."/>
            <person name="Misra M."/>
            <person name="Moseman B.L."/>
            <person name="Mundt M."/>
            <person name="Munk A.C."/>
            <person name="Okinaka R.T."/>
            <person name="Parson-Quintana B."/>
            <person name="Reilly L.P."/>
            <person name="Richardson P."/>
            <person name="Robinson D.L."/>
            <person name="Rubin E."/>
            <person name="Saunders E."/>
            <person name="Tapia R."/>
            <person name="Tesmer J.G."/>
            <person name="Thayer N."/>
            <person name="Thompson L.S."/>
            <person name="Tice H."/>
            <person name="Ticknor L.O."/>
            <person name="Wills P.L."/>
            <person name="Brettin T.S."/>
            <person name="Gilna P."/>
        </authorList>
    </citation>
    <scope>NUCLEOTIDE SEQUENCE [LARGE SCALE GENOMIC DNA]</scope>
    <source>
        <strain evidence="2">ZK / E33L</strain>
        <plasmid evidence="2">pE33L466</plasmid>
    </source>
</reference>
<organism evidence="1 2">
    <name type="scientific">Bacillus cereus (strain ZK / E33L)</name>
    <dbReference type="NCBI Taxonomy" id="288681"/>
    <lineage>
        <taxon>Bacteria</taxon>
        <taxon>Bacillati</taxon>
        <taxon>Bacillota</taxon>
        <taxon>Bacilli</taxon>
        <taxon>Bacillales</taxon>
        <taxon>Bacillaceae</taxon>
        <taxon>Bacillus</taxon>
        <taxon>Bacillus cereus group</taxon>
    </lineage>
</organism>
<keyword evidence="1" id="KW-0614">Plasmid</keyword>